<comment type="caution">
    <text evidence="7">The sequence shown here is derived from an EMBL/GenBank/DDBJ whole genome shotgun (WGS) entry which is preliminary data.</text>
</comment>
<dbReference type="GO" id="GO:0007131">
    <property type="term" value="P:reciprocal meiotic recombination"/>
    <property type="evidence" value="ECO:0007669"/>
    <property type="project" value="TreeGrafter"/>
</dbReference>
<reference evidence="7 8" key="1">
    <citation type="submission" date="2020-08" db="EMBL/GenBank/DDBJ databases">
        <authorList>
            <person name="Hejnol A."/>
        </authorList>
    </citation>
    <scope>NUCLEOTIDE SEQUENCE [LARGE SCALE GENOMIC DNA]</scope>
</reference>
<dbReference type="PANTHER" id="PTHR45991:SF1">
    <property type="entry name" value="PACHYTENE CHECKPOINT PROTEIN 2 HOMOLOG"/>
    <property type="match status" value="1"/>
</dbReference>
<dbReference type="PROSITE" id="PS00674">
    <property type="entry name" value="AAA"/>
    <property type="match status" value="1"/>
</dbReference>
<dbReference type="InterPro" id="IPR027417">
    <property type="entry name" value="P-loop_NTPase"/>
</dbReference>
<protein>
    <recommendedName>
        <fullName evidence="6">AAA+ ATPase domain-containing protein</fullName>
    </recommendedName>
</protein>
<dbReference type="InterPro" id="IPR003959">
    <property type="entry name" value="ATPase_AAA_core"/>
</dbReference>
<dbReference type="GO" id="GO:0005524">
    <property type="term" value="F:ATP binding"/>
    <property type="evidence" value="ECO:0007669"/>
    <property type="project" value="UniProtKB-KW"/>
</dbReference>
<evidence type="ECO:0000256" key="4">
    <source>
        <dbReference type="ARBA" id="ARBA00023254"/>
    </source>
</evidence>
<evidence type="ECO:0000256" key="5">
    <source>
        <dbReference type="RuleBase" id="RU003651"/>
    </source>
</evidence>
<name>A0A7I8VMN2_9ANNE</name>
<dbReference type="PRINTS" id="PR00300">
    <property type="entry name" value="CLPPROTEASEA"/>
</dbReference>
<dbReference type="InterPro" id="IPR003960">
    <property type="entry name" value="ATPase_AAA_CS"/>
</dbReference>
<evidence type="ECO:0000313" key="7">
    <source>
        <dbReference type="EMBL" id="CAD5117270.1"/>
    </source>
</evidence>
<evidence type="ECO:0000256" key="3">
    <source>
        <dbReference type="ARBA" id="ARBA00022840"/>
    </source>
</evidence>
<evidence type="ECO:0000256" key="2">
    <source>
        <dbReference type="ARBA" id="ARBA00022741"/>
    </source>
</evidence>
<dbReference type="SMART" id="SM00382">
    <property type="entry name" value="AAA"/>
    <property type="match status" value="1"/>
</dbReference>
<organism evidence="7 8">
    <name type="scientific">Dimorphilus gyrociliatus</name>
    <dbReference type="NCBI Taxonomy" id="2664684"/>
    <lineage>
        <taxon>Eukaryota</taxon>
        <taxon>Metazoa</taxon>
        <taxon>Spiralia</taxon>
        <taxon>Lophotrochozoa</taxon>
        <taxon>Annelida</taxon>
        <taxon>Polychaeta</taxon>
        <taxon>Polychaeta incertae sedis</taxon>
        <taxon>Dinophilidae</taxon>
        <taxon>Dimorphilus</taxon>
    </lineage>
</organism>
<dbReference type="PANTHER" id="PTHR45991">
    <property type="entry name" value="PACHYTENE CHECKPOINT PROTEIN 2"/>
    <property type="match status" value="1"/>
</dbReference>
<comment type="similarity">
    <text evidence="1">Belongs to the AAA ATPase family. PCH2 subfamily.</text>
</comment>
<dbReference type="GO" id="GO:0005694">
    <property type="term" value="C:chromosome"/>
    <property type="evidence" value="ECO:0007669"/>
    <property type="project" value="TreeGrafter"/>
</dbReference>
<dbReference type="InterPro" id="IPR003593">
    <property type="entry name" value="AAA+_ATPase"/>
</dbReference>
<gene>
    <name evidence="7" type="ORF">DGYR_LOCUS5817</name>
</gene>
<sequence>MCDCHSSVCMENRFMENKNILHIEVFQKLKSLASEDYIEDLVNDYLDNQCSKEFVGNTIDSFDSCPVLKDEIEKISFEGHVFGSRKTYIYSCQTEDPYCEEIEEGIVGTTLYTLPSVQFDNLWDNLIFDSDVKQKLLDMAATTIVLADKGVDSNVVTCNRMLLLHGPPGTGKTSLCKALANKLSIRLKKRFTSAELLEINSHSLFSKWFSESGKLISKTFARLHEIAALDSQTLLIVLIDEVESLAMMRQASSNDPGDSIRAVNALLTQLDQLRRHRNVLVLATSNVTKCIDEAFADRADMKIFIDNPSPASAYNILCSSVEELIRCRILALPNIKYKRFNWFESCNKDTPKYAQMIHRIAHCCQGLSGRTLRKLPIIALSKSRDEIQDASLKIDDFLDELLQTVYLKKKENEKF</sequence>
<dbReference type="GO" id="GO:0005634">
    <property type="term" value="C:nucleus"/>
    <property type="evidence" value="ECO:0007669"/>
    <property type="project" value="TreeGrafter"/>
</dbReference>
<dbReference type="InterPro" id="IPR044539">
    <property type="entry name" value="Pch2-like"/>
</dbReference>
<feature type="domain" description="AAA+ ATPase" evidence="6">
    <location>
        <begin position="158"/>
        <end position="309"/>
    </location>
</feature>
<dbReference type="Pfam" id="PF23242">
    <property type="entry name" value="AAA_lid_TRIP13_C"/>
    <property type="match status" value="1"/>
</dbReference>
<dbReference type="FunFam" id="3.40.50.300:FF:001494">
    <property type="entry name" value="Pachytene checkpoint component Pch2"/>
    <property type="match status" value="1"/>
</dbReference>
<dbReference type="AlphaFoldDB" id="A0A7I8VMN2"/>
<dbReference type="GO" id="GO:0016887">
    <property type="term" value="F:ATP hydrolysis activity"/>
    <property type="evidence" value="ECO:0007669"/>
    <property type="project" value="InterPro"/>
</dbReference>
<keyword evidence="8" id="KW-1185">Reference proteome</keyword>
<accession>A0A7I8VMN2</accession>
<dbReference type="GO" id="GO:0051598">
    <property type="term" value="P:meiotic recombination checkpoint signaling"/>
    <property type="evidence" value="ECO:0007669"/>
    <property type="project" value="TreeGrafter"/>
</dbReference>
<dbReference type="Pfam" id="PF23563">
    <property type="entry name" value="TRIP13_N"/>
    <property type="match status" value="1"/>
</dbReference>
<evidence type="ECO:0000259" key="6">
    <source>
        <dbReference type="SMART" id="SM00382"/>
    </source>
</evidence>
<dbReference type="Proteomes" id="UP000549394">
    <property type="component" value="Unassembled WGS sequence"/>
</dbReference>
<evidence type="ECO:0000313" key="8">
    <source>
        <dbReference type="Proteomes" id="UP000549394"/>
    </source>
</evidence>
<dbReference type="InterPro" id="IPR058249">
    <property type="entry name" value="Pch2_C"/>
</dbReference>
<dbReference type="EMBL" id="CAJFCJ010000007">
    <property type="protein sequence ID" value="CAD5117270.1"/>
    <property type="molecule type" value="Genomic_DNA"/>
</dbReference>
<dbReference type="OrthoDB" id="10042665at2759"/>
<dbReference type="Gene3D" id="3.40.50.300">
    <property type="entry name" value="P-loop containing nucleotide triphosphate hydrolases"/>
    <property type="match status" value="1"/>
</dbReference>
<keyword evidence="3 5" id="KW-0067">ATP-binding</keyword>
<proteinExistence type="inferred from homology"/>
<keyword evidence="2 5" id="KW-0547">Nucleotide-binding</keyword>
<keyword evidence="4" id="KW-0469">Meiosis</keyword>
<dbReference type="InterPro" id="IPR001270">
    <property type="entry name" value="ClpA/B"/>
</dbReference>
<dbReference type="Pfam" id="PF00004">
    <property type="entry name" value="AAA"/>
    <property type="match status" value="1"/>
</dbReference>
<evidence type="ECO:0000256" key="1">
    <source>
        <dbReference type="ARBA" id="ARBA00007271"/>
    </source>
</evidence>
<dbReference type="SUPFAM" id="SSF52540">
    <property type="entry name" value="P-loop containing nucleoside triphosphate hydrolases"/>
    <property type="match status" value="1"/>
</dbReference>